<feature type="domain" description="S1 motif" evidence="4">
    <location>
        <begin position="60"/>
        <end position="126"/>
    </location>
</feature>
<dbReference type="PRINTS" id="PR00681">
    <property type="entry name" value="RIBOSOMALS1"/>
</dbReference>
<evidence type="ECO:0000256" key="2">
    <source>
        <dbReference type="ARBA" id="ARBA00022980"/>
    </source>
</evidence>
<protein>
    <submittedName>
        <fullName evidence="5">S1 RNA binding domain protein</fullName>
    </submittedName>
</protein>
<dbReference type="Pfam" id="PF00575">
    <property type="entry name" value="S1"/>
    <property type="match status" value="2"/>
</dbReference>
<feature type="domain" description="S1 motif" evidence="4">
    <location>
        <begin position="147"/>
        <end position="214"/>
    </location>
</feature>
<comment type="similarity">
    <text evidence="1">Belongs to the bacterial ribosomal protein bS1 family.</text>
</comment>
<dbReference type="GO" id="GO:0003735">
    <property type="term" value="F:structural constituent of ribosome"/>
    <property type="evidence" value="ECO:0007669"/>
    <property type="project" value="TreeGrafter"/>
</dbReference>
<dbReference type="InterPro" id="IPR035104">
    <property type="entry name" value="Ribosomal_protein_S1-like"/>
</dbReference>
<name>C9LAT8_BLAHA</name>
<dbReference type="GO" id="GO:0003729">
    <property type="term" value="F:mRNA binding"/>
    <property type="evidence" value="ECO:0007669"/>
    <property type="project" value="UniProtKB-ARBA"/>
</dbReference>
<dbReference type="Proteomes" id="UP000003755">
    <property type="component" value="Unassembled WGS sequence"/>
</dbReference>
<evidence type="ECO:0000256" key="3">
    <source>
        <dbReference type="ARBA" id="ARBA00023274"/>
    </source>
</evidence>
<keyword evidence="2" id="KW-0689">Ribosomal protein</keyword>
<dbReference type="InterPro" id="IPR003029">
    <property type="entry name" value="S1_domain"/>
</dbReference>
<dbReference type="GO" id="GO:0005840">
    <property type="term" value="C:ribosome"/>
    <property type="evidence" value="ECO:0007669"/>
    <property type="project" value="UniProtKB-KW"/>
</dbReference>
<dbReference type="FunFam" id="2.40.50.140:FF:000051">
    <property type="entry name" value="RNA-binding transcriptional accessory protein"/>
    <property type="match status" value="1"/>
</dbReference>
<dbReference type="GO" id="GO:1990904">
    <property type="term" value="C:ribonucleoprotein complex"/>
    <property type="evidence" value="ECO:0007669"/>
    <property type="project" value="UniProtKB-KW"/>
</dbReference>
<dbReference type="PANTHER" id="PTHR10724:SF7">
    <property type="entry name" value="SMALL RIBOSOMAL SUBUNIT PROTEIN BS1C"/>
    <property type="match status" value="1"/>
</dbReference>
<dbReference type="GO" id="GO:0006412">
    <property type="term" value="P:translation"/>
    <property type="evidence" value="ECO:0007669"/>
    <property type="project" value="TreeGrafter"/>
</dbReference>
<dbReference type="HOGENOM" id="CLU_015805_4_2_9"/>
<accession>C9LAT8</accession>
<dbReference type="AlphaFoldDB" id="C9LAT8"/>
<reference evidence="5" key="1">
    <citation type="submission" date="2009-09" db="EMBL/GenBank/DDBJ databases">
        <authorList>
            <person name="Weinstock G."/>
            <person name="Sodergren E."/>
            <person name="Clifton S."/>
            <person name="Fulton L."/>
            <person name="Fulton B."/>
            <person name="Courtney L."/>
            <person name="Fronick C."/>
            <person name="Harrison M."/>
            <person name="Strong C."/>
            <person name="Farmer C."/>
            <person name="Delahaunty K."/>
            <person name="Markovic C."/>
            <person name="Hall O."/>
            <person name="Minx P."/>
            <person name="Tomlinson C."/>
            <person name="Mitreva M."/>
            <person name="Nelson J."/>
            <person name="Hou S."/>
            <person name="Wollam A."/>
            <person name="Pepin K.H."/>
            <person name="Johnson M."/>
            <person name="Bhonagiri V."/>
            <person name="Nash W.E."/>
            <person name="Warren W."/>
            <person name="Chinwalla A."/>
            <person name="Mardis E.R."/>
            <person name="Wilson R.K."/>
        </authorList>
    </citation>
    <scope>NUCLEOTIDE SEQUENCE [LARGE SCALE GENOMIC DNA]</scope>
    <source>
        <strain evidence="5">DSM 20583</strain>
    </source>
</reference>
<dbReference type="SMART" id="SM00316">
    <property type="entry name" value="S1"/>
    <property type="match status" value="2"/>
</dbReference>
<dbReference type="PANTHER" id="PTHR10724">
    <property type="entry name" value="30S RIBOSOMAL PROTEIN S1"/>
    <property type="match status" value="1"/>
</dbReference>
<proteinExistence type="inferred from homology"/>
<dbReference type="PROSITE" id="PS50126">
    <property type="entry name" value="S1"/>
    <property type="match status" value="2"/>
</dbReference>
<comment type="caution">
    <text evidence="5">The sequence shown here is derived from an EMBL/GenBank/DDBJ whole genome shotgun (WGS) entry which is preliminary data.</text>
</comment>
<evidence type="ECO:0000313" key="5">
    <source>
        <dbReference type="EMBL" id="EEX20756.1"/>
    </source>
</evidence>
<dbReference type="Gene3D" id="2.40.50.140">
    <property type="entry name" value="Nucleic acid-binding proteins"/>
    <property type="match status" value="2"/>
</dbReference>
<evidence type="ECO:0000259" key="4">
    <source>
        <dbReference type="PROSITE" id="PS50126"/>
    </source>
</evidence>
<organism evidence="5 6">
    <name type="scientific">Blautia hansenii DSM 20583</name>
    <dbReference type="NCBI Taxonomy" id="537007"/>
    <lineage>
        <taxon>Bacteria</taxon>
        <taxon>Bacillati</taxon>
        <taxon>Bacillota</taxon>
        <taxon>Clostridia</taxon>
        <taxon>Lachnospirales</taxon>
        <taxon>Lachnospiraceae</taxon>
        <taxon>Blautia</taxon>
    </lineage>
</organism>
<gene>
    <name evidence="5" type="ORF">BLAHAN_06548</name>
</gene>
<evidence type="ECO:0000313" key="6">
    <source>
        <dbReference type="Proteomes" id="UP000003755"/>
    </source>
</evidence>
<dbReference type="InterPro" id="IPR012340">
    <property type="entry name" value="NA-bd_OB-fold"/>
</dbReference>
<dbReference type="EMBL" id="ABYU02000037">
    <property type="protein sequence ID" value="EEX20756.1"/>
    <property type="molecule type" value="Genomic_DNA"/>
</dbReference>
<keyword evidence="3" id="KW-0687">Ribonucleoprotein</keyword>
<dbReference type="GO" id="GO:0005737">
    <property type="term" value="C:cytoplasm"/>
    <property type="evidence" value="ECO:0007669"/>
    <property type="project" value="UniProtKB-ARBA"/>
</dbReference>
<evidence type="ECO:0000256" key="1">
    <source>
        <dbReference type="ARBA" id="ARBA00006767"/>
    </source>
</evidence>
<dbReference type="CDD" id="cd04465">
    <property type="entry name" value="S1_RPS1_repeat_ec2_hs2"/>
    <property type="match status" value="1"/>
</dbReference>
<dbReference type="STRING" id="537007.BLAHAN_06548"/>
<dbReference type="eggNOG" id="COG0539">
    <property type="taxonomic scope" value="Bacteria"/>
</dbReference>
<keyword evidence="6" id="KW-1185">Reference proteome</keyword>
<sequence>MAIMIYLIQNLKHGGISMSEEMKKQETMEDYMKEIDASFSNFRDDDMLIWDKLEQMKEDKTEFEVSVEGIVKGGVIAYVEGIRAFIPVSKLALNYVENPEDFLKKTITVRVFEVDEQENRLVLSAKEILKEKADAEKRSKIDDIKVGSIVEGTVESLQTYGAFIDLGDGISGLVHVSQISEKRIKSPKAVLSIGDTVKAKVIKNEDGKISLSMKALNEIAEEKEEEPDYELPESEEISTSLGSLFKNLKL</sequence>
<dbReference type="InterPro" id="IPR050437">
    <property type="entry name" value="Ribos_protein_bS1-like"/>
</dbReference>
<dbReference type="SUPFAM" id="SSF50249">
    <property type="entry name" value="Nucleic acid-binding proteins"/>
    <property type="match status" value="2"/>
</dbReference>